<accession>A0ACC0Z9M8</accession>
<dbReference type="EMBL" id="CM047738">
    <property type="protein sequence ID" value="KAJ0046573.1"/>
    <property type="molecule type" value="Genomic_DNA"/>
</dbReference>
<gene>
    <name evidence="1" type="ORF">Pint_04518</name>
</gene>
<evidence type="ECO:0000313" key="1">
    <source>
        <dbReference type="EMBL" id="KAJ0046573.1"/>
    </source>
</evidence>
<reference evidence="2" key="1">
    <citation type="journal article" date="2023" name="G3 (Bethesda)">
        <title>Genome assembly and association tests identify interacting loci associated with vigor, precocity, and sex in interspecific pistachio rootstocks.</title>
        <authorList>
            <person name="Palmer W."/>
            <person name="Jacygrad E."/>
            <person name="Sagayaradj S."/>
            <person name="Cavanaugh K."/>
            <person name="Han R."/>
            <person name="Bertier L."/>
            <person name="Beede B."/>
            <person name="Kafkas S."/>
            <person name="Golino D."/>
            <person name="Preece J."/>
            <person name="Michelmore R."/>
        </authorList>
    </citation>
    <scope>NUCLEOTIDE SEQUENCE [LARGE SCALE GENOMIC DNA]</scope>
</reference>
<dbReference type="Proteomes" id="UP001163603">
    <property type="component" value="Chromosome 3"/>
</dbReference>
<protein>
    <submittedName>
        <fullName evidence="1">Uncharacterized protein</fullName>
    </submittedName>
</protein>
<sequence>MASTILKKALNFSAINPPIFIRAYSTAKRNNLYSRISPLGDPNLSLVPVLDQWVQEGKKVKGAELQHIVRNLRARQRFQHALQVSEWMSSKGLPFSVGERAVQLDLIGRVQGLEAAESYFNSLNDEDKVDKVYGALLNCYVREGLVDKSLAHLQKMKDLGFASSALSYNSLMCLYNHTDQFEKIPDVLSHMKQNGVSADNFSYRICMHAYGARSDIGSMEHILEEMENQPHITMDWLTYSTVASVYIKAGLKEKALIYLKKCEEKVSKDAVGYNNLISMYATLGNKDEMMRLWDLQKRNSKKQINRDYITMLGSLVRIGELEESKKLFEEWESSCETYDFRVPNVLLFGYSQRGLIENAEAMLRDIVKKGRLQLQIVGLFDADDVEAFISSLKNKVPKSREMFHALIKAYTRSGKEVDGLLESMKADNITEDEETKSLLS</sequence>
<keyword evidence="2" id="KW-1185">Reference proteome</keyword>
<evidence type="ECO:0000313" key="2">
    <source>
        <dbReference type="Proteomes" id="UP001163603"/>
    </source>
</evidence>
<organism evidence="1 2">
    <name type="scientific">Pistacia integerrima</name>
    <dbReference type="NCBI Taxonomy" id="434235"/>
    <lineage>
        <taxon>Eukaryota</taxon>
        <taxon>Viridiplantae</taxon>
        <taxon>Streptophyta</taxon>
        <taxon>Embryophyta</taxon>
        <taxon>Tracheophyta</taxon>
        <taxon>Spermatophyta</taxon>
        <taxon>Magnoliopsida</taxon>
        <taxon>eudicotyledons</taxon>
        <taxon>Gunneridae</taxon>
        <taxon>Pentapetalae</taxon>
        <taxon>rosids</taxon>
        <taxon>malvids</taxon>
        <taxon>Sapindales</taxon>
        <taxon>Anacardiaceae</taxon>
        <taxon>Pistacia</taxon>
    </lineage>
</organism>
<name>A0ACC0Z9M8_9ROSI</name>
<comment type="caution">
    <text evidence="1">The sequence shown here is derived from an EMBL/GenBank/DDBJ whole genome shotgun (WGS) entry which is preliminary data.</text>
</comment>
<proteinExistence type="predicted"/>